<dbReference type="InterPro" id="IPR002469">
    <property type="entry name" value="Peptidase_S9B_N"/>
</dbReference>
<name>A0A6M5Z546_9BACT</name>
<dbReference type="GO" id="GO:0006508">
    <property type="term" value="P:proteolysis"/>
    <property type="evidence" value="ECO:0007669"/>
    <property type="project" value="InterPro"/>
</dbReference>
<feature type="region of interest" description="Disordered" evidence="1">
    <location>
        <begin position="51"/>
        <end position="95"/>
    </location>
</feature>
<dbReference type="RefSeq" id="WP_171475292.1">
    <property type="nucleotide sequence ID" value="NZ_CP053452.2"/>
</dbReference>
<feature type="domain" description="Peptidase S9 prolyl oligopeptidase catalytic" evidence="2">
    <location>
        <begin position="479"/>
        <end position="661"/>
    </location>
</feature>
<dbReference type="AlphaFoldDB" id="A0A6M5Z546"/>
<dbReference type="GO" id="GO:0008239">
    <property type="term" value="F:dipeptidyl-peptidase activity"/>
    <property type="evidence" value="ECO:0007669"/>
    <property type="project" value="TreeGrafter"/>
</dbReference>
<proteinExistence type="predicted"/>
<feature type="domain" description="Dipeptidylpeptidase IV N-terminal" evidence="3">
    <location>
        <begin position="82"/>
        <end position="395"/>
    </location>
</feature>
<dbReference type="EMBL" id="CP053452">
    <property type="protein sequence ID" value="QJX00574.1"/>
    <property type="molecule type" value="Genomic_DNA"/>
</dbReference>
<evidence type="ECO:0000313" key="5">
    <source>
        <dbReference type="Proteomes" id="UP000503447"/>
    </source>
</evidence>
<accession>A0A6M5Z546</accession>
<organism evidence="4 5">
    <name type="scientific">Frigoriglobus tundricola</name>
    <dbReference type="NCBI Taxonomy" id="2774151"/>
    <lineage>
        <taxon>Bacteria</taxon>
        <taxon>Pseudomonadati</taxon>
        <taxon>Planctomycetota</taxon>
        <taxon>Planctomycetia</taxon>
        <taxon>Gemmatales</taxon>
        <taxon>Gemmataceae</taxon>
        <taxon>Frigoriglobus</taxon>
    </lineage>
</organism>
<dbReference type="Pfam" id="PF00326">
    <property type="entry name" value="Peptidase_S9"/>
    <property type="match status" value="1"/>
</dbReference>
<dbReference type="Gene3D" id="2.140.10.30">
    <property type="entry name" value="Dipeptidylpeptidase IV, N-terminal domain"/>
    <property type="match status" value="1"/>
</dbReference>
<evidence type="ECO:0000259" key="3">
    <source>
        <dbReference type="Pfam" id="PF00930"/>
    </source>
</evidence>
<dbReference type="SUPFAM" id="SSF82171">
    <property type="entry name" value="DPP6 N-terminal domain-like"/>
    <property type="match status" value="1"/>
</dbReference>
<evidence type="ECO:0000256" key="1">
    <source>
        <dbReference type="SAM" id="MobiDB-lite"/>
    </source>
</evidence>
<dbReference type="SUPFAM" id="SSF53474">
    <property type="entry name" value="alpha/beta-Hydrolases"/>
    <property type="match status" value="1"/>
</dbReference>
<evidence type="ECO:0000259" key="2">
    <source>
        <dbReference type="Pfam" id="PF00326"/>
    </source>
</evidence>
<dbReference type="InterPro" id="IPR001375">
    <property type="entry name" value="Peptidase_S9_cat"/>
</dbReference>
<reference evidence="5" key="1">
    <citation type="submission" date="2020-05" db="EMBL/GenBank/DDBJ databases">
        <title>Frigoriglobus tundricola gen. nov., sp. nov., a psychrotolerant cellulolytic planctomycete of the family Gemmataceae with two divergent copies of 16S rRNA gene.</title>
        <authorList>
            <person name="Kulichevskaya I.S."/>
            <person name="Ivanova A.A."/>
            <person name="Naumoff D.G."/>
            <person name="Beletsky A.V."/>
            <person name="Rijpstra W.I.C."/>
            <person name="Sinninghe Damste J.S."/>
            <person name="Mardanov A.V."/>
            <person name="Ravin N.V."/>
            <person name="Dedysh S.N."/>
        </authorList>
    </citation>
    <scope>NUCLEOTIDE SEQUENCE [LARGE SCALE GENOMIC DNA]</scope>
    <source>
        <strain evidence="5">PL17</strain>
    </source>
</reference>
<dbReference type="InterPro" id="IPR050278">
    <property type="entry name" value="Serine_Prot_S9B/DPPIV"/>
</dbReference>
<dbReference type="Gene3D" id="3.40.50.1820">
    <property type="entry name" value="alpha/beta hydrolase"/>
    <property type="match status" value="1"/>
</dbReference>
<dbReference type="KEGG" id="ftj:FTUN_8206"/>
<feature type="compositionally biased region" description="Low complexity" evidence="1">
    <location>
        <begin position="72"/>
        <end position="84"/>
    </location>
</feature>
<dbReference type="GO" id="GO:0008236">
    <property type="term" value="F:serine-type peptidase activity"/>
    <property type="evidence" value="ECO:0007669"/>
    <property type="project" value="InterPro"/>
</dbReference>
<keyword evidence="5" id="KW-1185">Reference proteome</keyword>
<dbReference type="Pfam" id="PF00930">
    <property type="entry name" value="DPPIV_N"/>
    <property type="match status" value="1"/>
</dbReference>
<dbReference type="Proteomes" id="UP000503447">
    <property type="component" value="Chromosome"/>
</dbReference>
<evidence type="ECO:0000313" key="4">
    <source>
        <dbReference type="EMBL" id="QJX00574.1"/>
    </source>
</evidence>
<protein>
    <submittedName>
        <fullName evidence="4">Dipeptidyl peptidase IV</fullName>
    </submittedName>
</protein>
<dbReference type="InterPro" id="IPR029058">
    <property type="entry name" value="AB_hydrolase_fold"/>
</dbReference>
<dbReference type="PANTHER" id="PTHR11731">
    <property type="entry name" value="PROTEASE FAMILY S9B,C DIPEPTIDYL-PEPTIDASE IV-RELATED"/>
    <property type="match status" value="1"/>
</dbReference>
<sequence>MPGYDNYQKMSKELVGAVKSGAVLVTWKDQGKAFEYMRDGKLHRFDVGTGMVTQVTEPKEIPKGPPKGPGPGARIPPGGAARGRQSSTAGSPDGQFKAFYRDRNLWLSDAKGLIEMAVTTDGSEKSRIKNGSASWVYGEELFQRSAMWWAPDSKKIAFYRFDETAVADYYLALDQTALMTKLDAEPYPKAGAPNPVVDLLVYDLASKKTVKIDVRDGKPFGDDTVGHYAYRVSWTADGSELLFERTNRRQNVLELVAADPVTGKCRVIVREEWPASWVENLPGMLFLKDGRRFIWTSERTGWRNFYLYDLSGKQLATLTGHPFEVANVLRVDEAAGHVYYTARSGDNPMKLQLHRVGLDGTGDTRLTDPAYHHTIDLAPDARHFVDVYQTHASPPASRLVSADGKTVADLGKADTSTFDKLGFRAPELLTFKAADGTTDLYGLLSFPSNFDPAKKYPLLVSVYAGPGTNGARETFSPPSALTEYGFLVASFDSRSAGGRGKKFLDAIYGKLGVVEIDDQAAGVKSLWERPYLDRTRVGIYGGSYGGYASIMCLLRHSDVFQAACASSPVTDYRLYDSIYTERYMGLPQDNKAGYDAGSAVVHAAKLKGRLMIYYGTADNNVHPSNSLQLIRALQRAGKSFDVQVGPDQGHSGISQPRMMEYFIENLVLRK</sequence>
<gene>
    <name evidence="4" type="ORF">FTUN_8206</name>
</gene>
<dbReference type="PANTHER" id="PTHR11731:SF193">
    <property type="entry name" value="DIPEPTIDYL PEPTIDASE 9"/>
    <property type="match status" value="1"/>
</dbReference>